<keyword evidence="9" id="KW-0106">Calcium</keyword>
<dbReference type="Pfam" id="PF00456">
    <property type="entry name" value="Transketolase_N"/>
    <property type="match status" value="1"/>
</dbReference>
<dbReference type="Pfam" id="PF02779">
    <property type="entry name" value="Transket_pyr"/>
    <property type="match status" value="1"/>
</dbReference>
<dbReference type="GO" id="GO:0030976">
    <property type="term" value="F:thiamine pyrophosphate binding"/>
    <property type="evidence" value="ECO:0007669"/>
    <property type="project" value="TreeGrafter"/>
</dbReference>
<evidence type="ECO:0000259" key="13">
    <source>
        <dbReference type="SMART" id="SM00861"/>
    </source>
</evidence>
<dbReference type="InterPro" id="IPR005474">
    <property type="entry name" value="Transketolase_N"/>
</dbReference>
<evidence type="ECO:0000256" key="12">
    <source>
        <dbReference type="SAM" id="MobiDB-lite"/>
    </source>
</evidence>
<feature type="region of interest" description="Disordered" evidence="12">
    <location>
        <begin position="274"/>
        <end position="303"/>
    </location>
</feature>
<dbReference type="AlphaFoldDB" id="A0A9X3P4H2"/>
<dbReference type="GO" id="GO:0004802">
    <property type="term" value="F:transketolase activity"/>
    <property type="evidence" value="ECO:0007669"/>
    <property type="project" value="UniProtKB-EC"/>
</dbReference>
<dbReference type="Gene3D" id="3.40.50.920">
    <property type="match status" value="1"/>
</dbReference>
<gene>
    <name evidence="14" type="ORF">O1R50_00665</name>
</gene>
<evidence type="ECO:0000256" key="5">
    <source>
        <dbReference type="ARBA" id="ARBA00007131"/>
    </source>
</evidence>
<comment type="cofactor">
    <cofactor evidence="4">
        <name>thiamine diphosphate</name>
        <dbReference type="ChEBI" id="CHEBI:58937"/>
    </cofactor>
</comment>
<evidence type="ECO:0000256" key="3">
    <source>
        <dbReference type="ARBA" id="ARBA00001946"/>
    </source>
</evidence>
<dbReference type="PANTHER" id="PTHR43195:SF1">
    <property type="entry name" value="FI06132P-RELATED"/>
    <property type="match status" value="1"/>
</dbReference>
<keyword evidence="15" id="KW-1185">Reference proteome</keyword>
<dbReference type="Pfam" id="PF02780">
    <property type="entry name" value="Transketolase_C"/>
    <property type="match status" value="1"/>
</dbReference>
<dbReference type="FunFam" id="3.40.50.970:FF:000129">
    <property type="entry name" value="Transketolase"/>
    <property type="match status" value="1"/>
</dbReference>
<proteinExistence type="inferred from homology"/>
<dbReference type="SUPFAM" id="SSF52922">
    <property type="entry name" value="TK C-terminal domain-like"/>
    <property type="match status" value="1"/>
</dbReference>
<evidence type="ECO:0000256" key="11">
    <source>
        <dbReference type="ARBA" id="ARBA00023052"/>
    </source>
</evidence>
<dbReference type="EMBL" id="JAPZVP010000001">
    <property type="protein sequence ID" value="MDA1358117.1"/>
    <property type="molecule type" value="Genomic_DNA"/>
</dbReference>
<evidence type="ECO:0000256" key="6">
    <source>
        <dbReference type="ARBA" id="ARBA00011738"/>
    </source>
</evidence>
<dbReference type="GO" id="GO:0000287">
    <property type="term" value="F:magnesium ion binding"/>
    <property type="evidence" value="ECO:0007669"/>
    <property type="project" value="UniProtKB-ARBA"/>
</dbReference>
<dbReference type="InterPro" id="IPR033248">
    <property type="entry name" value="Transketolase_C"/>
</dbReference>
<evidence type="ECO:0000256" key="1">
    <source>
        <dbReference type="ARBA" id="ARBA00001913"/>
    </source>
</evidence>
<dbReference type="Proteomes" id="UP001146067">
    <property type="component" value="Unassembled WGS sequence"/>
</dbReference>
<evidence type="ECO:0000256" key="8">
    <source>
        <dbReference type="ARBA" id="ARBA00022723"/>
    </source>
</evidence>
<dbReference type="SMART" id="SM00861">
    <property type="entry name" value="Transket_pyr"/>
    <property type="match status" value="1"/>
</dbReference>
<comment type="cofactor">
    <cofactor evidence="2">
        <name>Mn(2+)</name>
        <dbReference type="ChEBI" id="CHEBI:29035"/>
    </cofactor>
</comment>
<dbReference type="CDD" id="cd02012">
    <property type="entry name" value="TPP_TK"/>
    <property type="match status" value="1"/>
</dbReference>
<dbReference type="InterPro" id="IPR005475">
    <property type="entry name" value="Transketolase-like_Pyr-bd"/>
</dbReference>
<dbReference type="PROSITE" id="PS00802">
    <property type="entry name" value="TRANSKETOLASE_2"/>
    <property type="match status" value="1"/>
</dbReference>
<dbReference type="InterPro" id="IPR020826">
    <property type="entry name" value="Transketolase_BS"/>
</dbReference>
<name>A0A9X3P4H2_9ACTN</name>
<evidence type="ECO:0000256" key="9">
    <source>
        <dbReference type="ARBA" id="ARBA00022837"/>
    </source>
</evidence>
<reference evidence="14" key="1">
    <citation type="submission" date="2022-12" db="EMBL/GenBank/DDBJ databases">
        <title>Gycomyces niveus sp.nov.,a novel actinomycete isolated from soil in Shouguan.</title>
        <authorList>
            <person name="Yang X."/>
        </authorList>
    </citation>
    <scope>NUCLEOTIDE SEQUENCE</scope>
    <source>
        <strain evidence="14">NEAU-A15</strain>
    </source>
</reference>
<evidence type="ECO:0000256" key="4">
    <source>
        <dbReference type="ARBA" id="ARBA00001964"/>
    </source>
</evidence>
<keyword evidence="7 14" id="KW-0808">Transferase</keyword>
<keyword evidence="8" id="KW-0479">Metal-binding</keyword>
<comment type="caution">
    <text evidence="14">The sequence shown here is derived from an EMBL/GenBank/DDBJ whole genome shotgun (WGS) entry which is preliminary data.</text>
</comment>
<keyword evidence="11" id="KW-0786">Thiamine pyrophosphate</keyword>
<dbReference type="InterPro" id="IPR051424">
    <property type="entry name" value="Transketolase-like"/>
</dbReference>
<keyword evidence="10" id="KW-0460">Magnesium</keyword>
<comment type="subunit">
    <text evidence="6">Homodimer.</text>
</comment>
<dbReference type="NCBIfam" id="NF004559">
    <property type="entry name" value="PRK05899.2-5"/>
    <property type="match status" value="1"/>
</dbReference>
<dbReference type="SUPFAM" id="SSF52518">
    <property type="entry name" value="Thiamin diphosphate-binding fold (THDP-binding)"/>
    <property type="match status" value="2"/>
</dbReference>
<organism evidence="14 15">
    <name type="scientific">Glycomyces luteolus</name>
    <dbReference type="NCBI Taxonomy" id="2670330"/>
    <lineage>
        <taxon>Bacteria</taxon>
        <taxon>Bacillati</taxon>
        <taxon>Actinomycetota</taxon>
        <taxon>Actinomycetes</taxon>
        <taxon>Glycomycetales</taxon>
        <taxon>Glycomycetaceae</taxon>
        <taxon>Glycomyces</taxon>
    </lineage>
</organism>
<dbReference type="InterPro" id="IPR029061">
    <property type="entry name" value="THDP-binding"/>
</dbReference>
<dbReference type="CDD" id="cd07033">
    <property type="entry name" value="TPP_PYR_DXS_TK_like"/>
    <property type="match status" value="1"/>
</dbReference>
<accession>A0A9X3P4H2</accession>
<dbReference type="GO" id="GO:0005737">
    <property type="term" value="C:cytoplasm"/>
    <property type="evidence" value="ECO:0007669"/>
    <property type="project" value="UniProtKB-ARBA"/>
</dbReference>
<protein>
    <submittedName>
        <fullName evidence="14">Transketolase</fullName>
        <ecNumber evidence="14">2.2.1.1</ecNumber>
    </submittedName>
</protein>
<dbReference type="InterPro" id="IPR009014">
    <property type="entry name" value="Transketo_C/PFOR_II"/>
</dbReference>
<evidence type="ECO:0000256" key="7">
    <source>
        <dbReference type="ARBA" id="ARBA00022679"/>
    </source>
</evidence>
<sequence>MIEARTSDIAELGQQLRVDAVRASARAGSGHPTSSMSAADLMAGLLAGHLHYDFEHPHLPGNDRLVFSKGHASPLLYAMLHAAGAIDEEHLLTYRKLGSDLEGHPTPRLPWVDVATGSLGQGLPIGVGMALGARLSGSPARIWVLCGDGEIAEGSMWEAFAAAADFGLGNLCAIVDVNRLGQTGPTRYEWDTGAYAAQIGGFGWHTIEIDGHDPAEIDQAYAEAEHQDTPTVILAKTRKGRGVAAAEDKEGLHGKPLDESEKAVVELGGVREARVRVNPPRSSEPRRSQPSRPVARPTFSVGGKAATRDGFGAALEALGDANPDVVVLDGEVADSTRTAAFRKAFPNRFFECYIAEQQMIGAAVGLQTQGWIPYASTFAAFLTRAHDFLRMAAIGGADLRVVGSHAGVSIGADGPSQMGLEDLAMFRALWRSVVLYPCDANQCAHLTATMADLPGISYLRTTRAETPVIYRGDELFPVGGSRTLAGSAHDRAVIVAAGITVSESLSAAERLADEGIPVRVIDAYSIKPLDAATIRQAAADTGRVLTVEDHWPVGGLGDAVLEAVAGQIPDVRFHKLAVRGMPGSAGPAEQLAAAGIDAAAIVRATQRLVA</sequence>
<comment type="cofactor">
    <cofactor evidence="1">
        <name>Ca(2+)</name>
        <dbReference type="ChEBI" id="CHEBI:29108"/>
    </cofactor>
</comment>
<evidence type="ECO:0000313" key="15">
    <source>
        <dbReference type="Proteomes" id="UP001146067"/>
    </source>
</evidence>
<evidence type="ECO:0000313" key="14">
    <source>
        <dbReference type="EMBL" id="MDA1358117.1"/>
    </source>
</evidence>
<comment type="similarity">
    <text evidence="5">Belongs to the transketolase family.</text>
</comment>
<evidence type="ECO:0000256" key="10">
    <source>
        <dbReference type="ARBA" id="ARBA00022842"/>
    </source>
</evidence>
<dbReference type="EC" id="2.2.1.1" evidence="14"/>
<dbReference type="Gene3D" id="3.40.50.970">
    <property type="match status" value="2"/>
</dbReference>
<dbReference type="PANTHER" id="PTHR43195">
    <property type="entry name" value="TRANSKETOLASE"/>
    <property type="match status" value="1"/>
</dbReference>
<comment type="cofactor">
    <cofactor evidence="3">
        <name>Mg(2+)</name>
        <dbReference type="ChEBI" id="CHEBI:18420"/>
    </cofactor>
</comment>
<evidence type="ECO:0000256" key="2">
    <source>
        <dbReference type="ARBA" id="ARBA00001936"/>
    </source>
</evidence>
<feature type="domain" description="Transketolase-like pyrimidine-binding" evidence="13">
    <location>
        <begin position="305"/>
        <end position="468"/>
    </location>
</feature>